<dbReference type="InterPro" id="IPR001242">
    <property type="entry name" value="Condensation_dom"/>
</dbReference>
<dbReference type="GO" id="GO:0031177">
    <property type="term" value="F:phosphopantetheine binding"/>
    <property type="evidence" value="ECO:0007669"/>
    <property type="project" value="TreeGrafter"/>
</dbReference>
<dbReference type="Pfam" id="PF00668">
    <property type="entry name" value="Condensation"/>
    <property type="match status" value="1"/>
</dbReference>
<dbReference type="Gene3D" id="3.30.559.10">
    <property type="entry name" value="Chloramphenicol acetyltransferase-like domain"/>
    <property type="match status" value="1"/>
</dbReference>
<organism evidence="2">
    <name type="scientific">Staphylococcus xylosus</name>
    <dbReference type="NCBI Taxonomy" id="1288"/>
    <lineage>
        <taxon>Bacteria</taxon>
        <taxon>Bacillati</taxon>
        <taxon>Bacillota</taxon>
        <taxon>Bacilli</taxon>
        <taxon>Bacillales</taxon>
        <taxon>Staphylococcaceae</taxon>
        <taxon>Staphylococcus</taxon>
    </lineage>
</organism>
<dbReference type="AlphaFoldDB" id="A0A939NFY9"/>
<gene>
    <name evidence="2" type="ORF">J4710_02740</name>
</gene>
<dbReference type="PANTHER" id="PTHR45527:SF1">
    <property type="entry name" value="FATTY ACID SYNTHASE"/>
    <property type="match status" value="1"/>
</dbReference>
<accession>A0A939NFY9</accession>
<protein>
    <recommendedName>
        <fullName evidence="1">Condensation domain-containing protein</fullName>
    </recommendedName>
</protein>
<dbReference type="PANTHER" id="PTHR45527">
    <property type="entry name" value="NONRIBOSOMAL PEPTIDE SYNTHETASE"/>
    <property type="match status" value="1"/>
</dbReference>
<reference evidence="2" key="1">
    <citation type="submission" date="2021-03" db="EMBL/GenBank/DDBJ databases">
        <title>Molecular epidemiology and mechanisms of colistin and carbapenem resistance in Enterobacteriaceae from clinical isolates, the environment and porcine samples in Pretoria, South Africa.</title>
        <authorList>
            <person name="Bogoshi D."/>
            <person name="Mbelle N.M."/>
            <person name="Naidoo V."/>
            <person name="Osei Sekyere J."/>
        </authorList>
    </citation>
    <scope>NUCLEOTIDE SEQUENCE</scope>
    <source>
        <strain evidence="2">ESB009</strain>
    </source>
</reference>
<dbReference type="GO" id="GO:0005829">
    <property type="term" value="C:cytosol"/>
    <property type="evidence" value="ECO:0007669"/>
    <property type="project" value="TreeGrafter"/>
</dbReference>
<name>A0A939NFY9_STAXY</name>
<sequence length="166" mass="19538">MRNTFQALVDRHEALRTHFDTVDGEPVQIIDDEGSIQIDYEETQTEDYDTLLSDFVKPFDLTTAPLLRVKVVKCAEKQYILLFDMHHIISDGFSINLIIKEFTALYKGRTLDELTVQYKDYSEWMRSRDLDEQRQFWVSQFEEEAPVLTCHTIMLDQINKALQVEP</sequence>
<evidence type="ECO:0000259" key="1">
    <source>
        <dbReference type="Pfam" id="PF00668"/>
    </source>
</evidence>
<dbReference type="EMBL" id="JAGETT010000010">
    <property type="protein sequence ID" value="MBO1919826.1"/>
    <property type="molecule type" value="Genomic_DNA"/>
</dbReference>
<dbReference type="InterPro" id="IPR023213">
    <property type="entry name" value="CAT-like_dom_sf"/>
</dbReference>
<dbReference type="GO" id="GO:0043041">
    <property type="term" value="P:amino acid activation for nonribosomal peptide biosynthetic process"/>
    <property type="evidence" value="ECO:0007669"/>
    <property type="project" value="TreeGrafter"/>
</dbReference>
<comment type="caution">
    <text evidence="2">The sequence shown here is derived from an EMBL/GenBank/DDBJ whole genome shotgun (WGS) entry which is preliminary data.</text>
</comment>
<feature type="domain" description="Condensation" evidence="1">
    <location>
        <begin position="2"/>
        <end position="148"/>
    </location>
</feature>
<dbReference type="GO" id="GO:0003824">
    <property type="term" value="F:catalytic activity"/>
    <property type="evidence" value="ECO:0007669"/>
    <property type="project" value="InterPro"/>
</dbReference>
<dbReference type="SUPFAM" id="SSF52777">
    <property type="entry name" value="CoA-dependent acyltransferases"/>
    <property type="match status" value="1"/>
</dbReference>
<dbReference type="GO" id="GO:0008610">
    <property type="term" value="P:lipid biosynthetic process"/>
    <property type="evidence" value="ECO:0007669"/>
    <property type="project" value="UniProtKB-ARBA"/>
</dbReference>
<evidence type="ECO:0000313" key="2">
    <source>
        <dbReference type="EMBL" id="MBO1919826.1"/>
    </source>
</evidence>
<dbReference type="GO" id="GO:0044550">
    <property type="term" value="P:secondary metabolite biosynthetic process"/>
    <property type="evidence" value="ECO:0007669"/>
    <property type="project" value="TreeGrafter"/>
</dbReference>
<dbReference type="Gene3D" id="3.30.559.30">
    <property type="entry name" value="Nonribosomal peptide synthetase, condensation domain"/>
    <property type="match status" value="1"/>
</dbReference>
<proteinExistence type="predicted"/>